<reference evidence="2 3" key="1">
    <citation type="submission" date="2014-01" db="EMBL/GenBank/DDBJ databases">
        <title>Development of a Comparative Genomic Fingerprinting Assay for High Resolution Genotyping of Arcobacter butzleri.</title>
        <authorList>
            <person name="Webb A.L."/>
            <person name="Inglis G.D."/>
            <person name="Kruczkiewicz P."/>
            <person name="Selinger L.B."/>
            <person name="Taboada E.N."/>
        </authorList>
    </citation>
    <scope>NUCLEOTIDE SEQUENCE [LARGE SCALE GENOMIC DNA]</scope>
    <source>
        <strain evidence="2 3">L348</strain>
    </source>
</reference>
<keyword evidence="1" id="KW-0812">Transmembrane</keyword>
<dbReference type="AlphaFoldDB" id="A0A0G9K0U1"/>
<evidence type="ECO:0000256" key="1">
    <source>
        <dbReference type="SAM" id="Phobius"/>
    </source>
</evidence>
<organism evidence="2 3">
    <name type="scientific">Aliarcobacter butzleri L348</name>
    <dbReference type="NCBI Taxonomy" id="1447256"/>
    <lineage>
        <taxon>Bacteria</taxon>
        <taxon>Pseudomonadati</taxon>
        <taxon>Campylobacterota</taxon>
        <taxon>Epsilonproteobacteria</taxon>
        <taxon>Campylobacterales</taxon>
        <taxon>Arcobacteraceae</taxon>
        <taxon>Aliarcobacter</taxon>
    </lineage>
</organism>
<evidence type="ECO:0000313" key="2">
    <source>
        <dbReference type="EMBL" id="KLD99454.1"/>
    </source>
</evidence>
<feature type="transmembrane region" description="Helical" evidence="1">
    <location>
        <begin position="12"/>
        <end position="31"/>
    </location>
</feature>
<protein>
    <submittedName>
        <fullName evidence="2">Uncharacterized protein</fullName>
    </submittedName>
</protein>
<comment type="caution">
    <text evidence="2">The sequence shown here is derived from an EMBL/GenBank/DDBJ whole genome shotgun (WGS) entry which is preliminary data.</text>
</comment>
<accession>A0A0G9K0U1</accession>
<dbReference type="EMBL" id="JAIQ01000096">
    <property type="protein sequence ID" value="KLD99454.1"/>
    <property type="molecule type" value="Genomic_DNA"/>
</dbReference>
<dbReference type="Proteomes" id="UP000035514">
    <property type="component" value="Unassembled WGS sequence"/>
</dbReference>
<name>A0A0G9K0U1_9BACT</name>
<keyword evidence="1" id="KW-1133">Transmembrane helix</keyword>
<evidence type="ECO:0000313" key="3">
    <source>
        <dbReference type="Proteomes" id="UP000035514"/>
    </source>
</evidence>
<gene>
    <name evidence="2" type="ORF">AA20_06525</name>
</gene>
<proteinExistence type="predicted"/>
<sequence>MKVYIYFDTFLTLQVYIITKILLFYFIMILLNRIKKVVNEIEIKKKIN</sequence>
<keyword evidence="1" id="KW-0472">Membrane</keyword>